<evidence type="ECO:0000256" key="5">
    <source>
        <dbReference type="ARBA" id="ARBA00022989"/>
    </source>
</evidence>
<dbReference type="OrthoDB" id="3521657at2"/>
<dbReference type="InterPro" id="IPR000515">
    <property type="entry name" value="MetI-like"/>
</dbReference>
<keyword evidence="3" id="KW-1003">Cell membrane</keyword>
<dbReference type="GO" id="GO:0055085">
    <property type="term" value="P:transmembrane transport"/>
    <property type="evidence" value="ECO:0007669"/>
    <property type="project" value="InterPro"/>
</dbReference>
<protein>
    <submittedName>
        <fullName evidence="9">Carbohydrate ABC transporter permease</fullName>
    </submittedName>
</protein>
<dbReference type="PROSITE" id="PS50928">
    <property type="entry name" value="ABC_TM1"/>
    <property type="match status" value="1"/>
</dbReference>
<dbReference type="AlphaFoldDB" id="A0A5C5B7B8"/>
<dbReference type="SUPFAM" id="SSF161098">
    <property type="entry name" value="MetI-like"/>
    <property type="match status" value="1"/>
</dbReference>
<evidence type="ECO:0000256" key="7">
    <source>
        <dbReference type="RuleBase" id="RU363032"/>
    </source>
</evidence>
<evidence type="ECO:0000256" key="2">
    <source>
        <dbReference type="ARBA" id="ARBA00022448"/>
    </source>
</evidence>
<comment type="caution">
    <text evidence="9">The sequence shown here is derived from an EMBL/GenBank/DDBJ whole genome shotgun (WGS) entry which is preliminary data.</text>
</comment>
<reference evidence="9 10" key="1">
    <citation type="submission" date="2019-06" db="EMBL/GenBank/DDBJ databases">
        <title>Draft genome sequence of Miniimonas arenae KCTC 19750T isolated from sea sand.</title>
        <authorList>
            <person name="Park S.-J."/>
        </authorList>
    </citation>
    <scope>NUCLEOTIDE SEQUENCE [LARGE SCALE GENOMIC DNA]</scope>
    <source>
        <strain evidence="9 10">KCTC 19750</strain>
    </source>
</reference>
<keyword evidence="2 7" id="KW-0813">Transport</keyword>
<evidence type="ECO:0000256" key="6">
    <source>
        <dbReference type="ARBA" id="ARBA00023136"/>
    </source>
</evidence>
<evidence type="ECO:0000256" key="3">
    <source>
        <dbReference type="ARBA" id="ARBA00022475"/>
    </source>
</evidence>
<keyword evidence="10" id="KW-1185">Reference proteome</keyword>
<dbReference type="PANTHER" id="PTHR43744">
    <property type="entry name" value="ABC TRANSPORTER PERMEASE PROTEIN MG189-RELATED-RELATED"/>
    <property type="match status" value="1"/>
</dbReference>
<dbReference type="CDD" id="cd06261">
    <property type="entry name" value="TM_PBP2"/>
    <property type="match status" value="1"/>
</dbReference>
<dbReference type="Gene3D" id="1.10.3720.10">
    <property type="entry name" value="MetI-like"/>
    <property type="match status" value="1"/>
</dbReference>
<dbReference type="GO" id="GO:0005886">
    <property type="term" value="C:plasma membrane"/>
    <property type="evidence" value="ECO:0007669"/>
    <property type="project" value="UniProtKB-SubCell"/>
</dbReference>
<name>A0A5C5B7B8_9MICO</name>
<accession>A0A5C5B7B8</accession>
<proteinExistence type="inferred from homology"/>
<feature type="transmembrane region" description="Helical" evidence="7">
    <location>
        <begin position="21"/>
        <end position="40"/>
    </location>
</feature>
<dbReference type="RefSeq" id="WP_139987999.1">
    <property type="nucleotide sequence ID" value="NZ_VENP01000134.1"/>
</dbReference>
<evidence type="ECO:0000313" key="9">
    <source>
        <dbReference type="EMBL" id="TNU72254.1"/>
    </source>
</evidence>
<dbReference type="EMBL" id="VENP01000134">
    <property type="protein sequence ID" value="TNU72254.1"/>
    <property type="molecule type" value="Genomic_DNA"/>
</dbReference>
<keyword evidence="5 7" id="KW-1133">Transmembrane helix</keyword>
<evidence type="ECO:0000313" key="10">
    <source>
        <dbReference type="Proteomes" id="UP000313849"/>
    </source>
</evidence>
<comment type="similarity">
    <text evidence="7">Belongs to the binding-protein-dependent transport system permease family.</text>
</comment>
<keyword evidence="4 7" id="KW-0812">Transmembrane</keyword>
<sequence>LAEASSIDGANRWQAFTRIQIPLAVPAIASMCLLLFLWTWNTFLQAIVLMNDPSKRTMAGALQNFVGQYTTDVVLLNAGSLLIMAPTILVFLVFQRHFVKALIAGAVKG</sequence>
<organism evidence="9 10">
    <name type="scientific">Miniimonas arenae</name>
    <dbReference type="NCBI Taxonomy" id="676201"/>
    <lineage>
        <taxon>Bacteria</taxon>
        <taxon>Bacillati</taxon>
        <taxon>Actinomycetota</taxon>
        <taxon>Actinomycetes</taxon>
        <taxon>Micrococcales</taxon>
        <taxon>Beutenbergiaceae</taxon>
        <taxon>Miniimonas</taxon>
    </lineage>
</organism>
<evidence type="ECO:0000259" key="8">
    <source>
        <dbReference type="PROSITE" id="PS50928"/>
    </source>
</evidence>
<dbReference type="PANTHER" id="PTHR43744:SF12">
    <property type="entry name" value="ABC TRANSPORTER PERMEASE PROTEIN MG189-RELATED"/>
    <property type="match status" value="1"/>
</dbReference>
<evidence type="ECO:0000256" key="1">
    <source>
        <dbReference type="ARBA" id="ARBA00004651"/>
    </source>
</evidence>
<feature type="non-terminal residue" evidence="9">
    <location>
        <position position="1"/>
    </location>
</feature>
<comment type="subcellular location">
    <subcellularLocation>
        <location evidence="1 7">Cell membrane</location>
        <topology evidence="1 7">Multi-pass membrane protein</topology>
    </subcellularLocation>
</comment>
<evidence type="ECO:0000256" key="4">
    <source>
        <dbReference type="ARBA" id="ARBA00022692"/>
    </source>
</evidence>
<dbReference type="Proteomes" id="UP000313849">
    <property type="component" value="Unassembled WGS sequence"/>
</dbReference>
<keyword evidence="6 7" id="KW-0472">Membrane</keyword>
<feature type="transmembrane region" description="Helical" evidence="7">
    <location>
        <begin position="74"/>
        <end position="94"/>
    </location>
</feature>
<feature type="domain" description="ABC transmembrane type-1" evidence="8">
    <location>
        <begin position="1"/>
        <end position="94"/>
    </location>
</feature>
<gene>
    <name evidence="9" type="ORF">FH969_14935</name>
</gene>
<dbReference type="InterPro" id="IPR035906">
    <property type="entry name" value="MetI-like_sf"/>
</dbReference>
<dbReference type="Pfam" id="PF00528">
    <property type="entry name" value="BPD_transp_1"/>
    <property type="match status" value="1"/>
</dbReference>